<reference evidence="2" key="1">
    <citation type="submission" date="2020-03" db="EMBL/GenBank/DDBJ databases">
        <authorList>
            <person name="Weist P."/>
        </authorList>
    </citation>
    <scope>NUCLEOTIDE SEQUENCE</scope>
</reference>
<proteinExistence type="predicted"/>
<sequence length="103" mass="11578">METSAASGTSGRWCGYKQERGPNRLGRLVFCITFVRLHLQPFSPSRGRSSTDPARTNSARQAERCPLPVQIEMRLLARFARRGRQSLGCAAVRVPSGRRKNYQ</sequence>
<accession>A0A9N7Y739</accession>
<evidence type="ECO:0000313" key="3">
    <source>
        <dbReference type="Proteomes" id="UP001153269"/>
    </source>
</evidence>
<keyword evidence="3" id="KW-1185">Reference proteome</keyword>
<evidence type="ECO:0000313" key="2">
    <source>
        <dbReference type="EMBL" id="CAB1420870.1"/>
    </source>
</evidence>
<protein>
    <submittedName>
        <fullName evidence="2">Uncharacterized protein</fullName>
    </submittedName>
</protein>
<dbReference type="AlphaFoldDB" id="A0A9N7Y739"/>
<name>A0A9N7Y739_PLEPL</name>
<organism evidence="2 3">
    <name type="scientific">Pleuronectes platessa</name>
    <name type="common">European plaice</name>
    <dbReference type="NCBI Taxonomy" id="8262"/>
    <lineage>
        <taxon>Eukaryota</taxon>
        <taxon>Metazoa</taxon>
        <taxon>Chordata</taxon>
        <taxon>Craniata</taxon>
        <taxon>Vertebrata</taxon>
        <taxon>Euteleostomi</taxon>
        <taxon>Actinopterygii</taxon>
        <taxon>Neopterygii</taxon>
        <taxon>Teleostei</taxon>
        <taxon>Neoteleostei</taxon>
        <taxon>Acanthomorphata</taxon>
        <taxon>Carangaria</taxon>
        <taxon>Pleuronectiformes</taxon>
        <taxon>Pleuronectoidei</taxon>
        <taxon>Pleuronectidae</taxon>
        <taxon>Pleuronectes</taxon>
    </lineage>
</organism>
<feature type="region of interest" description="Disordered" evidence="1">
    <location>
        <begin position="42"/>
        <end position="63"/>
    </location>
</feature>
<dbReference type="EMBL" id="CADEAL010000486">
    <property type="protein sequence ID" value="CAB1420870.1"/>
    <property type="molecule type" value="Genomic_DNA"/>
</dbReference>
<gene>
    <name evidence="2" type="ORF">PLEPLA_LOCUS8747</name>
</gene>
<comment type="caution">
    <text evidence="2">The sequence shown here is derived from an EMBL/GenBank/DDBJ whole genome shotgun (WGS) entry which is preliminary data.</text>
</comment>
<feature type="compositionally biased region" description="Polar residues" evidence="1">
    <location>
        <begin position="42"/>
        <end position="60"/>
    </location>
</feature>
<evidence type="ECO:0000256" key="1">
    <source>
        <dbReference type="SAM" id="MobiDB-lite"/>
    </source>
</evidence>
<dbReference type="Proteomes" id="UP001153269">
    <property type="component" value="Unassembled WGS sequence"/>
</dbReference>